<dbReference type="InterPro" id="IPR024029">
    <property type="entry name" value="Pyridox_Oxase_FMN-dep"/>
</dbReference>
<dbReference type="AlphaFoldDB" id="A0A0J9EBH0"/>
<dbReference type="OrthoDB" id="9790331at2"/>
<dbReference type="PANTHER" id="PTHR42815:SF2">
    <property type="entry name" value="FAD-BINDING, PUTATIVE (AFU_ORTHOLOGUE AFUA_6G07600)-RELATED"/>
    <property type="match status" value="1"/>
</dbReference>
<evidence type="ECO:0000313" key="3">
    <source>
        <dbReference type="Proteomes" id="UP000037178"/>
    </source>
</evidence>
<feature type="domain" description="Pyridoxamine 5'-phosphate oxidase N-terminal" evidence="1">
    <location>
        <begin position="30"/>
        <end position="150"/>
    </location>
</feature>
<proteinExistence type="predicted"/>
<evidence type="ECO:0000259" key="1">
    <source>
        <dbReference type="Pfam" id="PF01243"/>
    </source>
</evidence>
<dbReference type="SUPFAM" id="SSF50475">
    <property type="entry name" value="FMN-binding split barrel"/>
    <property type="match status" value="1"/>
</dbReference>
<accession>A0A0J9EBH0</accession>
<dbReference type="PATRIC" id="fig|1675527.3.peg.184"/>
<dbReference type="STRING" id="1675527.AIOL_000151"/>
<dbReference type="EMBL" id="LFTY01000001">
    <property type="protein sequence ID" value="KMW60001.1"/>
    <property type="molecule type" value="Genomic_DNA"/>
</dbReference>
<comment type="caution">
    <text evidence="2">The sequence shown here is derived from an EMBL/GenBank/DDBJ whole genome shotgun (WGS) entry which is preliminary data.</text>
</comment>
<dbReference type="Proteomes" id="UP000037178">
    <property type="component" value="Unassembled WGS sequence"/>
</dbReference>
<dbReference type="NCBIfam" id="TIGR04025">
    <property type="entry name" value="PPOX_FMN_DR2398"/>
    <property type="match status" value="1"/>
</dbReference>
<dbReference type="PANTHER" id="PTHR42815">
    <property type="entry name" value="FAD-BINDING, PUTATIVE (AFU_ORTHOLOGUE AFUA_6G07600)-RELATED"/>
    <property type="match status" value="1"/>
</dbReference>
<gene>
    <name evidence="2" type="ORF">AIOL_000151</name>
</gene>
<organism evidence="2 3">
    <name type="scientific">Candidatus Rhodobacter oscarellae</name>
    <dbReference type="NCBI Taxonomy" id="1675527"/>
    <lineage>
        <taxon>Bacteria</taxon>
        <taxon>Pseudomonadati</taxon>
        <taxon>Pseudomonadota</taxon>
        <taxon>Alphaproteobacteria</taxon>
        <taxon>Rhodobacterales</taxon>
        <taxon>Rhodobacter group</taxon>
        <taxon>Rhodobacter</taxon>
    </lineage>
</organism>
<dbReference type="InterPro" id="IPR011576">
    <property type="entry name" value="Pyridox_Oxase_N"/>
</dbReference>
<evidence type="ECO:0000313" key="2">
    <source>
        <dbReference type="EMBL" id="KMW60001.1"/>
    </source>
</evidence>
<reference evidence="2 3" key="1">
    <citation type="submission" date="2015-06" db="EMBL/GenBank/DDBJ databases">
        <title>Draft genome sequence of an Alphaproteobacteria species associated to the Mediterranean sponge Oscarella lobularis.</title>
        <authorList>
            <person name="Jourda C."/>
            <person name="Santini S."/>
            <person name="Claverie J.-M."/>
        </authorList>
    </citation>
    <scope>NUCLEOTIDE SEQUENCE [LARGE SCALE GENOMIC DNA]</scope>
    <source>
        <strain evidence="2">IGS</strain>
    </source>
</reference>
<name>A0A0J9EBH0_9RHOB</name>
<keyword evidence="3" id="KW-1185">Reference proteome</keyword>
<dbReference type="Pfam" id="PF01243">
    <property type="entry name" value="PNPOx_N"/>
    <property type="match status" value="1"/>
</dbReference>
<sequence length="202" mass="22316">MSKVETVEALEALYQAQPGEAALVKVARQMTPLYRKWIMASRFCVVSTVGPEGTDGSPRGDIDPVVTELDPGTLAMPDWHGNNRLDTLRNIVRDGRVSLMFMVPGNTNVVRVNGTAELRTDAALIQRFEVKGTQPRSVIVISISEIYTQCARALLRSGLWAGSCAEDDLPSVGDILREMTNDQFDGESYDAAWPERAQKTMW</sequence>
<dbReference type="RefSeq" id="WP_049641133.1">
    <property type="nucleotide sequence ID" value="NZ_LFTY01000001.1"/>
</dbReference>
<dbReference type="Gene3D" id="2.30.110.10">
    <property type="entry name" value="Electron Transport, Fmn-binding Protein, Chain A"/>
    <property type="match status" value="1"/>
</dbReference>
<protein>
    <submittedName>
        <fullName evidence="2">Pyridoxamine 5'-phosphate oxidase family protein</fullName>
    </submittedName>
</protein>
<dbReference type="InterPro" id="IPR012349">
    <property type="entry name" value="Split_barrel_FMN-bd"/>
</dbReference>